<proteinExistence type="predicted"/>
<dbReference type="InterPro" id="IPR009959">
    <property type="entry name" value="Cyclase_SnoaL-like"/>
</dbReference>
<reference evidence="1 2" key="1">
    <citation type="journal article" date="2019" name="Nat. Microbiol.">
        <title>Mediterranean grassland soil C-N compound turnover is dependent on rainfall and depth, and is mediated by genomically divergent microorganisms.</title>
        <authorList>
            <person name="Diamond S."/>
            <person name="Andeer P.F."/>
            <person name="Li Z."/>
            <person name="Crits-Christoph A."/>
            <person name="Burstein D."/>
            <person name="Anantharaman K."/>
            <person name="Lane K.R."/>
            <person name="Thomas B.C."/>
            <person name="Pan C."/>
            <person name="Northen T.R."/>
            <person name="Banfield J.F."/>
        </authorList>
    </citation>
    <scope>NUCLEOTIDE SEQUENCE [LARGE SCALE GENOMIC DNA]</scope>
    <source>
        <strain evidence="1">WS_3</strain>
    </source>
</reference>
<dbReference type="Pfam" id="PF07366">
    <property type="entry name" value="SnoaL"/>
    <property type="match status" value="1"/>
</dbReference>
<dbReference type="PANTHER" id="PTHR38436:SF1">
    <property type="entry name" value="ESTER CYCLASE"/>
    <property type="match status" value="1"/>
</dbReference>
<dbReference type="SUPFAM" id="SSF54427">
    <property type="entry name" value="NTF2-like"/>
    <property type="match status" value="1"/>
</dbReference>
<dbReference type="InterPro" id="IPR032710">
    <property type="entry name" value="NTF2-like_dom_sf"/>
</dbReference>
<dbReference type="Gene3D" id="3.10.450.50">
    <property type="match status" value="1"/>
</dbReference>
<gene>
    <name evidence="1" type="ORF">E6K73_06535</name>
</gene>
<dbReference type="AlphaFoldDB" id="A0A538SIH6"/>
<dbReference type="PANTHER" id="PTHR38436">
    <property type="entry name" value="POLYKETIDE CYCLASE SNOAL-LIKE DOMAIN"/>
    <property type="match status" value="1"/>
</dbReference>
<dbReference type="EMBL" id="VBOT01000079">
    <property type="protein sequence ID" value="TMQ51173.1"/>
    <property type="molecule type" value="Genomic_DNA"/>
</dbReference>
<organism evidence="1 2">
    <name type="scientific">Eiseniibacteriota bacterium</name>
    <dbReference type="NCBI Taxonomy" id="2212470"/>
    <lineage>
        <taxon>Bacteria</taxon>
        <taxon>Candidatus Eiseniibacteriota</taxon>
    </lineage>
</organism>
<evidence type="ECO:0000313" key="1">
    <source>
        <dbReference type="EMBL" id="TMQ51173.1"/>
    </source>
</evidence>
<protein>
    <submittedName>
        <fullName evidence="1">Ester cyclase</fullName>
    </submittedName>
</protein>
<accession>A0A538SIH6</accession>
<sequence>MFPRTRSKEGSMSAESNKALVRRFFDEVCNGLKLEVADTLFARDHIYHDPIIKAEPGPEGVKRVVAPYHPAFSDVRWKIDDMVAGERGIVVTRWTGTGTHTDEVMGIGPTGKRVTVSGVWIHRIAGGKIVESWNLWDAMGMVRQLGAAPAAVQARA</sequence>
<dbReference type="GO" id="GO:0030638">
    <property type="term" value="P:polyketide metabolic process"/>
    <property type="evidence" value="ECO:0007669"/>
    <property type="project" value="InterPro"/>
</dbReference>
<evidence type="ECO:0000313" key="2">
    <source>
        <dbReference type="Proteomes" id="UP000320184"/>
    </source>
</evidence>
<dbReference type="Proteomes" id="UP000320184">
    <property type="component" value="Unassembled WGS sequence"/>
</dbReference>
<name>A0A538SIH6_UNCEI</name>
<comment type="caution">
    <text evidence="1">The sequence shown here is derived from an EMBL/GenBank/DDBJ whole genome shotgun (WGS) entry which is preliminary data.</text>
</comment>